<dbReference type="PANTHER" id="PTHR30386:SF19">
    <property type="entry name" value="MULTIDRUG EXPORT PROTEIN EMRA-RELATED"/>
    <property type="match status" value="1"/>
</dbReference>
<dbReference type="FunFam" id="2.40.30.170:FF:000003">
    <property type="entry name" value="Multidrug resistance protein A"/>
    <property type="match status" value="1"/>
</dbReference>
<keyword evidence="8 9" id="KW-0472">Membrane</keyword>
<evidence type="ECO:0000256" key="6">
    <source>
        <dbReference type="ARBA" id="ARBA00022692"/>
    </source>
</evidence>
<evidence type="ECO:0000256" key="7">
    <source>
        <dbReference type="ARBA" id="ARBA00022989"/>
    </source>
</evidence>
<keyword evidence="7 9" id="KW-1133">Transmembrane helix</keyword>
<keyword evidence="3" id="KW-0813">Transport</keyword>
<feature type="domain" description="Multidrug export protein EmrA/FarA alpha-helical hairpin" evidence="10">
    <location>
        <begin position="95"/>
        <end position="215"/>
    </location>
</feature>
<dbReference type="Pfam" id="PF25885">
    <property type="entry name" value="HH_EMRA"/>
    <property type="match status" value="1"/>
</dbReference>
<keyword evidence="12" id="KW-1185">Reference proteome</keyword>
<dbReference type="AlphaFoldDB" id="A0A1H2PP25"/>
<dbReference type="InterPro" id="IPR058633">
    <property type="entry name" value="EmrA/FarA_HH"/>
</dbReference>
<evidence type="ECO:0000256" key="1">
    <source>
        <dbReference type="ARBA" id="ARBA00004377"/>
    </source>
</evidence>
<comment type="similarity">
    <text evidence="2">Belongs to the membrane fusion protein (MFP) (TC 8.A.1) family.</text>
</comment>
<comment type="subcellular location">
    <subcellularLocation>
        <location evidence="1">Cell inner membrane</location>
        <topology evidence="1">Single-pass membrane protein</topology>
    </subcellularLocation>
</comment>
<dbReference type="GO" id="GO:0046677">
    <property type="term" value="P:response to antibiotic"/>
    <property type="evidence" value="ECO:0007669"/>
    <property type="project" value="UniProtKB-ARBA"/>
</dbReference>
<dbReference type="GO" id="GO:0005886">
    <property type="term" value="C:plasma membrane"/>
    <property type="evidence" value="ECO:0007669"/>
    <property type="project" value="UniProtKB-SubCell"/>
</dbReference>
<evidence type="ECO:0000313" key="12">
    <source>
        <dbReference type="Proteomes" id="UP000243719"/>
    </source>
</evidence>
<dbReference type="PANTHER" id="PTHR30386">
    <property type="entry name" value="MEMBRANE FUSION SUBUNIT OF EMRAB-TOLC MULTIDRUG EFFLUX PUMP"/>
    <property type="match status" value="1"/>
</dbReference>
<proteinExistence type="inferred from homology"/>
<keyword evidence="4" id="KW-1003">Cell membrane</keyword>
<dbReference type="GO" id="GO:0015721">
    <property type="term" value="P:bile acid and bile salt transport"/>
    <property type="evidence" value="ECO:0007669"/>
    <property type="project" value="UniProtKB-ARBA"/>
</dbReference>
<dbReference type="Gene3D" id="1.10.287.470">
    <property type="entry name" value="Helix hairpin bin"/>
    <property type="match status" value="1"/>
</dbReference>
<sequence length="394" mass="42343">MSQVEQSTQAPAPRGNRRRARLLGLLIFVVLAAAIAYGLYYFLVARFYEDTDDAYVNGDIVQITPQIVGTVVAVRAEDTQRVEAGQPLVVLDDADAKVTLQQAEASLAQAVRQVRTVYVNNNAYAAGVNERRSDLARAQADLRRRQQIAQTGAVSSEEIAHARDAVASAQAALTAAEQQLASNQALTAQTRIENHPNVLLAAAKVRDAYLNVARTTLPAPLAGYVAKRAVQVGQRVAPGNALMAIIPLNSVWVDANFKEVQLRHMRVGQPVTLTADLYGGDVEYHGRVVGFSAGTGSAFSLLPAQNATGNWIKVVQRLPVRIALDPRELSAHPLRVGLSMQAEVDVRNEQGDALNRSAATVHQTDVFARYGADADAEIARIIAENAGSTARASR</sequence>
<reference evidence="12" key="1">
    <citation type="submission" date="2016-09" db="EMBL/GenBank/DDBJ databases">
        <authorList>
            <person name="Varghese N."/>
            <person name="Submissions S."/>
        </authorList>
    </citation>
    <scope>NUCLEOTIDE SEQUENCE [LARGE SCALE GENOMIC DNA]</scope>
    <source>
        <strain evidence="12">JS23</strain>
    </source>
</reference>
<dbReference type="Gene3D" id="2.40.50.100">
    <property type="match status" value="1"/>
</dbReference>
<name>A0A1H2PP25_9BURK</name>
<protein>
    <submittedName>
        <fullName evidence="11">Membrane fusion protein, multidrug efflux system</fullName>
    </submittedName>
</protein>
<accession>A0A1H2PP25</accession>
<feature type="transmembrane region" description="Helical" evidence="9">
    <location>
        <begin position="22"/>
        <end position="43"/>
    </location>
</feature>
<dbReference type="GO" id="GO:1990961">
    <property type="term" value="P:xenobiotic detoxification by transmembrane export across the plasma membrane"/>
    <property type="evidence" value="ECO:0007669"/>
    <property type="project" value="UniProtKB-ARBA"/>
</dbReference>
<evidence type="ECO:0000256" key="5">
    <source>
        <dbReference type="ARBA" id="ARBA00022519"/>
    </source>
</evidence>
<dbReference type="OrthoDB" id="9811754at2"/>
<evidence type="ECO:0000256" key="8">
    <source>
        <dbReference type="ARBA" id="ARBA00023136"/>
    </source>
</evidence>
<dbReference type="Proteomes" id="UP000243719">
    <property type="component" value="Unassembled WGS sequence"/>
</dbReference>
<gene>
    <name evidence="11" type="ORF">SAMN05216551_103160</name>
</gene>
<evidence type="ECO:0000313" key="11">
    <source>
        <dbReference type="EMBL" id="SDV47620.1"/>
    </source>
</evidence>
<evidence type="ECO:0000256" key="3">
    <source>
        <dbReference type="ARBA" id="ARBA00022448"/>
    </source>
</evidence>
<evidence type="ECO:0000259" key="10">
    <source>
        <dbReference type="Pfam" id="PF25885"/>
    </source>
</evidence>
<dbReference type="SUPFAM" id="SSF111369">
    <property type="entry name" value="HlyD-like secretion proteins"/>
    <property type="match status" value="3"/>
</dbReference>
<keyword evidence="5" id="KW-0997">Cell inner membrane</keyword>
<dbReference type="Gene3D" id="2.40.30.170">
    <property type="match status" value="1"/>
</dbReference>
<dbReference type="RefSeq" id="WP_091906277.1">
    <property type="nucleotide sequence ID" value="NZ_FNLO01000003.1"/>
</dbReference>
<evidence type="ECO:0000256" key="2">
    <source>
        <dbReference type="ARBA" id="ARBA00009477"/>
    </source>
</evidence>
<dbReference type="STRING" id="1770053.SAMN05216551_103160"/>
<evidence type="ECO:0000256" key="9">
    <source>
        <dbReference type="SAM" id="Phobius"/>
    </source>
</evidence>
<keyword evidence="6 9" id="KW-0812">Transmembrane</keyword>
<dbReference type="InterPro" id="IPR050739">
    <property type="entry name" value="MFP"/>
</dbReference>
<organism evidence="11 12">
    <name type="scientific">Chitinasiproducens palmae</name>
    <dbReference type="NCBI Taxonomy" id="1770053"/>
    <lineage>
        <taxon>Bacteria</taxon>
        <taxon>Pseudomonadati</taxon>
        <taxon>Pseudomonadota</taxon>
        <taxon>Betaproteobacteria</taxon>
        <taxon>Burkholderiales</taxon>
        <taxon>Burkholderiaceae</taxon>
        <taxon>Chitinasiproducens</taxon>
    </lineage>
</organism>
<dbReference type="EMBL" id="FNLO01000003">
    <property type="protein sequence ID" value="SDV47620.1"/>
    <property type="molecule type" value="Genomic_DNA"/>
</dbReference>
<evidence type="ECO:0000256" key="4">
    <source>
        <dbReference type="ARBA" id="ARBA00022475"/>
    </source>
</evidence>